<dbReference type="SUPFAM" id="SSF53448">
    <property type="entry name" value="Nucleotide-diphospho-sugar transferases"/>
    <property type="match status" value="1"/>
</dbReference>
<name>A0A174HGL5_9FIRM</name>
<dbReference type="PANTHER" id="PTHR43630:SF2">
    <property type="entry name" value="GLYCOSYLTRANSFERASE"/>
    <property type="match status" value="1"/>
</dbReference>
<dbReference type="AlphaFoldDB" id="A0A174HGL5"/>
<keyword evidence="2" id="KW-0328">Glycosyltransferase</keyword>
<feature type="domain" description="Glycosyltransferase 2-like" evidence="1">
    <location>
        <begin position="5"/>
        <end position="147"/>
    </location>
</feature>
<dbReference type="SUPFAM" id="SSF81901">
    <property type="entry name" value="HCP-like"/>
    <property type="match status" value="1"/>
</dbReference>
<dbReference type="EC" id="2.4.1.-" evidence="2"/>
<gene>
    <name evidence="2" type="primary">sunS</name>
    <name evidence="2" type="ORF">ERS852407_03735</name>
</gene>
<evidence type="ECO:0000313" key="3">
    <source>
        <dbReference type="Proteomes" id="UP000095651"/>
    </source>
</evidence>
<protein>
    <submittedName>
        <fullName evidence="2">Glycosyl transferase</fullName>
        <ecNumber evidence="2">2.4.1.-</ecNumber>
    </submittedName>
</protein>
<evidence type="ECO:0000259" key="1">
    <source>
        <dbReference type="Pfam" id="PF00535"/>
    </source>
</evidence>
<dbReference type="Pfam" id="PF00535">
    <property type="entry name" value="Glycos_transf_2"/>
    <property type="match status" value="1"/>
</dbReference>
<dbReference type="RefSeq" id="WP_055657450.1">
    <property type="nucleotide sequence ID" value="NZ_CABIXC010000010.1"/>
</dbReference>
<dbReference type="CDD" id="cd02511">
    <property type="entry name" value="Beta4Glucosyltransferase"/>
    <property type="match status" value="1"/>
</dbReference>
<sequence length="362" mass="41966">MATVSLCMIVRNEEDVLGRCLESVKDIVDEIIIVDTGSTDRTKEIAGRFTNAVYDFPWIDDFSAARNFSFSKATMDYQMWLDADDVIEDEDRKKFQQMKEELDGSTDVVMMPYQVAFDQKGNPTMTYYRERLLKRSRGFLWQGAVHEVITPAGTILYGRAAVCHRKLHPSDPDRNLKIYETMKEHGGITDPRHQFYYARELFYHGRYEEAAAMFLTFLEEGRGWIENNISACLDLSHCYARMGKREEALQALFRSFRYDLPRPELCCEAGKWFMEQGGSDKGNLKQAVYWYLRAKDQKTNEESGAFVNPDCSDFIPDIQLCVCYDRLGEREKALEYHEKSKKKKPDHPAVLFNEAYFAGKGM</sequence>
<dbReference type="GO" id="GO:0016757">
    <property type="term" value="F:glycosyltransferase activity"/>
    <property type="evidence" value="ECO:0007669"/>
    <property type="project" value="UniProtKB-KW"/>
</dbReference>
<dbReference type="EMBL" id="CYZE01000010">
    <property type="protein sequence ID" value="CUO72527.1"/>
    <property type="molecule type" value="Genomic_DNA"/>
</dbReference>
<reference evidence="2 3" key="1">
    <citation type="submission" date="2015-09" db="EMBL/GenBank/DDBJ databases">
        <authorList>
            <consortium name="Pathogen Informatics"/>
        </authorList>
    </citation>
    <scope>NUCLEOTIDE SEQUENCE [LARGE SCALE GENOMIC DNA]</scope>
    <source>
        <strain evidence="2 3">2789STDY5608850</strain>
    </source>
</reference>
<keyword evidence="2" id="KW-0808">Transferase</keyword>
<dbReference type="Gene3D" id="1.25.40.10">
    <property type="entry name" value="Tetratricopeptide repeat domain"/>
    <property type="match status" value="2"/>
</dbReference>
<evidence type="ECO:0000313" key="2">
    <source>
        <dbReference type="EMBL" id="CUO72527.1"/>
    </source>
</evidence>
<dbReference type="InterPro" id="IPR029044">
    <property type="entry name" value="Nucleotide-diphossugar_trans"/>
</dbReference>
<dbReference type="Gene3D" id="3.90.550.10">
    <property type="entry name" value="Spore Coat Polysaccharide Biosynthesis Protein SpsA, Chain A"/>
    <property type="match status" value="1"/>
</dbReference>
<organism evidence="2 3">
    <name type="scientific">Hungatella hathewayi</name>
    <dbReference type="NCBI Taxonomy" id="154046"/>
    <lineage>
        <taxon>Bacteria</taxon>
        <taxon>Bacillati</taxon>
        <taxon>Bacillota</taxon>
        <taxon>Clostridia</taxon>
        <taxon>Lachnospirales</taxon>
        <taxon>Lachnospiraceae</taxon>
        <taxon>Hungatella</taxon>
    </lineage>
</organism>
<dbReference type="PANTHER" id="PTHR43630">
    <property type="entry name" value="POLY-BETA-1,6-N-ACETYL-D-GLUCOSAMINE SYNTHASE"/>
    <property type="match status" value="1"/>
</dbReference>
<dbReference type="Proteomes" id="UP000095651">
    <property type="component" value="Unassembled WGS sequence"/>
</dbReference>
<proteinExistence type="predicted"/>
<dbReference type="InterPro" id="IPR001173">
    <property type="entry name" value="Glyco_trans_2-like"/>
</dbReference>
<dbReference type="InterPro" id="IPR011990">
    <property type="entry name" value="TPR-like_helical_dom_sf"/>
</dbReference>
<accession>A0A174HGL5</accession>